<dbReference type="InterPro" id="IPR058627">
    <property type="entry name" value="MdtA-like_C"/>
</dbReference>
<evidence type="ECO:0000259" key="6">
    <source>
        <dbReference type="Pfam" id="PF25917"/>
    </source>
</evidence>
<gene>
    <name evidence="9" type="ORF">GCM10023337_20350</name>
</gene>
<dbReference type="Pfam" id="PF25944">
    <property type="entry name" value="Beta-barrel_RND"/>
    <property type="match status" value="1"/>
</dbReference>
<evidence type="ECO:0000256" key="1">
    <source>
        <dbReference type="ARBA" id="ARBA00004196"/>
    </source>
</evidence>
<feature type="domain" description="Multidrug resistance protein MdtA-like alpha-helical hairpin" evidence="5">
    <location>
        <begin position="108"/>
        <end position="176"/>
    </location>
</feature>
<keyword evidence="4" id="KW-0732">Signal</keyword>
<dbReference type="Gene3D" id="2.40.420.20">
    <property type="match status" value="1"/>
</dbReference>
<evidence type="ECO:0000256" key="2">
    <source>
        <dbReference type="ARBA" id="ARBA00009477"/>
    </source>
</evidence>
<dbReference type="InterPro" id="IPR058625">
    <property type="entry name" value="MdtA-like_BSH"/>
</dbReference>
<comment type="subcellular location">
    <subcellularLocation>
        <location evidence="1">Cell envelope</location>
    </subcellularLocation>
</comment>
<dbReference type="Pfam" id="PF25967">
    <property type="entry name" value="RND-MFP_C"/>
    <property type="match status" value="1"/>
</dbReference>
<dbReference type="RefSeq" id="WP_345371567.1">
    <property type="nucleotide sequence ID" value="NZ_BAABKD010000011.1"/>
</dbReference>
<evidence type="ECO:0000259" key="5">
    <source>
        <dbReference type="Pfam" id="PF25876"/>
    </source>
</evidence>
<feature type="signal peptide" evidence="4">
    <location>
        <begin position="1"/>
        <end position="24"/>
    </location>
</feature>
<dbReference type="PROSITE" id="PS51257">
    <property type="entry name" value="PROKAR_LIPOPROTEIN"/>
    <property type="match status" value="1"/>
</dbReference>
<comment type="similarity">
    <text evidence="2">Belongs to the membrane fusion protein (MFP) (TC 8.A.1) family.</text>
</comment>
<dbReference type="NCBIfam" id="TIGR01730">
    <property type="entry name" value="RND_mfp"/>
    <property type="match status" value="1"/>
</dbReference>
<dbReference type="SUPFAM" id="SSF111369">
    <property type="entry name" value="HlyD-like secretion proteins"/>
    <property type="match status" value="1"/>
</dbReference>
<dbReference type="InterPro" id="IPR006143">
    <property type="entry name" value="RND_pump_MFP"/>
</dbReference>
<dbReference type="Gene3D" id="1.10.287.470">
    <property type="entry name" value="Helix hairpin bin"/>
    <property type="match status" value="1"/>
</dbReference>
<dbReference type="Proteomes" id="UP001500227">
    <property type="component" value="Unassembled WGS sequence"/>
</dbReference>
<keyword evidence="10" id="KW-1185">Reference proteome</keyword>
<dbReference type="PANTHER" id="PTHR30158">
    <property type="entry name" value="ACRA/E-RELATED COMPONENT OF DRUG EFFLUX TRANSPORTER"/>
    <property type="match status" value="1"/>
</dbReference>
<proteinExistence type="inferred from homology"/>
<protein>
    <submittedName>
        <fullName evidence="9">Efflux RND transporter periplasmic adaptor subunit</fullName>
    </submittedName>
</protein>
<organism evidence="9 10">
    <name type="scientific">Paenalcaligenes hermetiae</name>
    <dbReference type="NCBI Taxonomy" id="1157987"/>
    <lineage>
        <taxon>Bacteria</taxon>
        <taxon>Pseudomonadati</taxon>
        <taxon>Pseudomonadota</taxon>
        <taxon>Betaproteobacteria</taxon>
        <taxon>Burkholderiales</taxon>
        <taxon>Alcaligenaceae</taxon>
        <taxon>Paenalcaligenes</taxon>
    </lineage>
</organism>
<feature type="domain" description="Multidrug resistance protein MdtA-like C-terminal permuted SH3" evidence="8">
    <location>
        <begin position="308"/>
        <end position="368"/>
    </location>
</feature>
<feature type="region of interest" description="Disordered" evidence="3">
    <location>
        <begin position="377"/>
        <end position="397"/>
    </location>
</feature>
<dbReference type="EMBL" id="BAABKD010000011">
    <property type="protein sequence ID" value="GAA5092687.1"/>
    <property type="molecule type" value="Genomic_DNA"/>
</dbReference>
<name>A0ABP9MAU3_9BURK</name>
<evidence type="ECO:0000256" key="3">
    <source>
        <dbReference type="SAM" id="MobiDB-lite"/>
    </source>
</evidence>
<accession>A0ABP9MAU3</accession>
<dbReference type="Pfam" id="PF25876">
    <property type="entry name" value="HH_MFP_RND"/>
    <property type="match status" value="1"/>
</dbReference>
<feature type="chain" id="PRO_5045943313" evidence="4">
    <location>
        <begin position="25"/>
        <end position="397"/>
    </location>
</feature>
<sequence>MLRNRHTAWRPLRVALLSATVLLAACGEKPQQQDMSGMKVPVSVIQVQPEVTPIFTELPGRVEAIKEAEVRARVTGIVTAINFEQGSEVKEGDLLFTIDPAPYEAVRDQAAAQLKNAQAEAQTASLLAQRYGKLIKENAVSRQDYDTAMARANQAQAAVAAAKAALKAAEIDLGYTKVTAPISGRIGRAEITEGALVSATQATHLATIQHLDEMYVDITRPVGEVMSLRKAIADGTLKSDPDGAARVSAILDDRSVYEETGRLLFSGVSVDPTTGQLNMRAVFPNPDQLLLPGMFVRVRLEQGVDEKALLVPTQAVQYGANGTTSLMIVKDDVVQVVPVKLGSTIDGRVIINEGLEPNSTVIVEGFQKIRPGAPVQGMPWKAAPATQEDASSSSNNG</sequence>
<dbReference type="Gene3D" id="2.40.30.170">
    <property type="match status" value="1"/>
</dbReference>
<feature type="domain" description="Multidrug resistance protein MdtA-like barrel-sandwich hybrid" evidence="6">
    <location>
        <begin position="67"/>
        <end position="209"/>
    </location>
</feature>
<feature type="domain" description="Multidrug resistance protein MdtA-like beta-barrel" evidence="7">
    <location>
        <begin position="214"/>
        <end position="303"/>
    </location>
</feature>
<dbReference type="InterPro" id="IPR058624">
    <property type="entry name" value="MdtA-like_HH"/>
</dbReference>
<evidence type="ECO:0000256" key="4">
    <source>
        <dbReference type="SAM" id="SignalP"/>
    </source>
</evidence>
<dbReference type="Pfam" id="PF25917">
    <property type="entry name" value="BSH_RND"/>
    <property type="match status" value="1"/>
</dbReference>
<evidence type="ECO:0000259" key="7">
    <source>
        <dbReference type="Pfam" id="PF25944"/>
    </source>
</evidence>
<reference evidence="10" key="1">
    <citation type="journal article" date="2019" name="Int. J. Syst. Evol. Microbiol.">
        <title>The Global Catalogue of Microorganisms (GCM) 10K type strain sequencing project: providing services to taxonomists for standard genome sequencing and annotation.</title>
        <authorList>
            <consortium name="The Broad Institute Genomics Platform"/>
            <consortium name="The Broad Institute Genome Sequencing Center for Infectious Disease"/>
            <person name="Wu L."/>
            <person name="Ma J."/>
        </authorList>
    </citation>
    <scope>NUCLEOTIDE SEQUENCE [LARGE SCALE GENOMIC DNA]</scope>
    <source>
        <strain evidence="10">JCM 18423</strain>
    </source>
</reference>
<evidence type="ECO:0000313" key="9">
    <source>
        <dbReference type="EMBL" id="GAA5092687.1"/>
    </source>
</evidence>
<comment type="caution">
    <text evidence="9">The sequence shown here is derived from an EMBL/GenBank/DDBJ whole genome shotgun (WGS) entry which is preliminary data.</text>
</comment>
<feature type="compositionally biased region" description="Polar residues" evidence="3">
    <location>
        <begin position="388"/>
        <end position="397"/>
    </location>
</feature>
<dbReference type="Gene3D" id="2.40.50.100">
    <property type="match status" value="1"/>
</dbReference>
<evidence type="ECO:0000259" key="8">
    <source>
        <dbReference type="Pfam" id="PF25967"/>
    </source>
</evidence>
<dbReference type="PANTHER" id="PTHR30158:SF3">
    <property type="entry name" value="MULTIDRUG EFFLUX PUMP SUBUNIT ACRA-RELATED"/>
    <property type="match status" value="1"/>
</dbReference>
<evidence type="ECO:0000313" key="10">
    <source>
        <dbReference type="Proteomes" id="UP001500227"/>
    </source>
</evidence>
<dbReference type="InterPro" id="IPR058626">
    <property type="entry name" value="MdtA-like_b-barrel"/>
</dbReference>